<keyword evidence="1" id="KW-1133">Transmembrane helix</keyword>
<proteinExistence type="predicted"/>
<keyword evidence="1" id="KW-0472">Membrane</keyword>
<reference evidence="2" key="2">
    <citation type="journal article" date="2015" name="Data Brief">
        <title>Shoot transcriptome of the giant reed, Arundo donax.</title>
        <authorList>
            <person name="Barrero R.A."/>
            <person name="Guerrero F.D."/>
            <person name="Moolhuijzen P."/>
            <person name="Goolsby J.A."/>
            <person name="Tidwell J."/>
            <person name="Bellgard S.E."/>
            <person name="Bellgard M.I."/>
        </authorList>
    </citation>
    <scope>NUCLEOTIDE SEQUENCE</scope>
    <source>
        <tissue evidence="2">Shoot tissue taken approximately 20 cm above the soil surface</tissue>
    </source>
</reference>
<dbReference type="EMBL" id="GBRH01170778">
    <property type="protein sequence ID" value="JAE27118.1"/>
    <property type="molecule type" value="Transcribed_RNA"/>
</dbReference>
<organism evidence="2">
    <name type="scientific">Arundo donax</name>
    <name type="common">Giant reed</name>
    <name type="synonym">Donax arundinaceus</name>
    <dbReference type="NCBI Taxonomy" id="35708"/>
    <lineage>
        <taxon>Eukaryota</taxon>
        <taxon>Viridiplantae</taxon>
        <taxon>Streptophyta</taxon>
        <taxon>Embryophyta</taxon>
        <taxon>Tracheophyta</taxon>
        <taxon>Spermatophyta</taxon>
        <taxon>Magnoliopsida</taxon>
        <taxon>Liliopsida</taxon>
        <taxon>Poales</taxon>
        <taxon>Poaceae</taxon>
        <taxon>PACMAD clade</taxon>
        <taxon>Arundinoideae</taxon>
        <taxon>Arundineae</taxon>
        <taxon>Arundo</taxon>
    </lineage>
</organism>
<sequence length="64" mass="7822">MHINTHANDEISVRIFFLFSIFLHVNFFLSFLNFFIHRMDVLQFVMNCDGFSKYLLFAPYIYIY</sequence>
<evidence type="ECO:0000313" key="2">
    <source>
        <dbReference type="EMBL" id="JAE27118.1"/>
    </source>
</evidence>
<reference evidence="2" key="1">
    <citation type="submission" date="2014-09" db="EMBL/GenBank/DDBJ databases">
        <authorList>
            <person name="Magalhaes I.L.F."/>
            <person name="Oliveira U."/>
            <person name="Santos F.R."/>
            <person name="Vidigal T.H.D.A."/>
            <person name="Brescovit A.D."/>
            <person name="Santos A.J."/>
        </authorList>
    </citation>
    <scope>NUCLEOTIDE SEQUENCE</scope>
    <source>
        <tissue evidence="2">Shoot tissue taken approximately 20 cm above the soil surface</tissue>
    </source>
</reference>
<keyword evidence="1" id="KW-0812">Transmembrane</keyword>
<feature type="transmembrane region" description="Helical" evidence="1">
    <location>
        <begin position="15"/>
        <end position="36"/>
    </location>
</feature>
<accession>A0A0A9H2P9</accession>
<dbReference type="AlphaFoldDB" id="A0A0A9H2P9"/>
<name>A0A0A9H2P9_ARUDO</name>
<protein>
    <submittedName>
        <fullName evidence="2">Uncharacterized protein</fullName>
    </submittedName>
</protein>
<evidence type="ECO:0000256" key="1">
    <source>
        <dbReference type="SAM" id="Phobius"/>
    </source>
</evidence>